<dbReference type="Proteomes" id="UP000599578">
    <property type="component" value="Unassembled WGS sequence"/>
</dbReference>
<dbReference type="Pfam" id="PF04828">
    <property type="entry name" value="GFA"/>
    <property type="match status" value="1"/>
</dbReference>
<dbReference type="GO" id="GO:0016846">
    <property type="term" value="F:carbon-sulfur lyase activity"/>
    <property type="evidence" value="ECO:0007669"/>
    <property type="project" value="InterPro"/>
</dbReference>
<feature type="domain" description="CENP-V/GFA" evidence="5">
    <location>
        <begin position="5"/>
        <end position="122"/>
    </location>
</feature>
<keyword evidence="2" id="KW-0479">Metal-binding</keyword>
<evidence type="ECO:0000256" key="3">
    <source>
        <dbReference type="ARBA" id="ARBA00022833"/>
    </source>
</evidence>
<protein>
    <submittedName>
        <fullName evidence="6">Aldehyde-activating protein</fullName>
    </submittedName>
</protein>
<dbReference type="GO" id="GO:0046872">
    <property type="term" value="F:metal ion binding"/>
    <property type="evidence" value="ECO:0007669"/>
    <property type="project" value="UniProtKB-KW"/>
</dbReference>
<dbReference type="AlphaFoldDB" id="A0A918DWK9"/>
<keyword evidence="4" id="KW-0456">Lyase</keyword>
<name>A0A918DWK9_9GAMM</name>
<reference evidence="6 7" key="1">
    <citation type="journal article" date="2014" name="Int. J. Syst. Evol. Microbiol.">
        <title>Complete genome sequence of Corynebacterium casei LMG S-19264T (=DSM 44701T), isolated from a smear-ripened cheese.</title>
        <authorList>
            <consortium name="US DOE Joint Genome Institute (JGI-PGF)"/>
            <person name="Walter F."/>
            <person name="Albersmeier A."/>
            <person name="Kalinowski J."/>
            <person name="Ruckert C."/>
        </authorList>
    </citation>
    <scope>NUCLEOTIDE SEQUENCE [LARGE SCALE GENOMIC DNA]</scope>
    <source>
        <strain evidence="6 7">CGMCC 1.7286</strain>
    </source>
</reference>
<comment type="caution">
    <text evidence="6">The sequence shown here is derived from an EMBL/GenBank/DDBJ whole genome shotgun (WGS) entry which is preliminary data.</text>
</comment>
<dbReference type="PANTHER" id="PTHR33337:SF40">
    <property type="entry name" value="CENP-V_GFA DOMAIN-CONTAINING PROTEIN-RELATED"/>
    <property type="match status" value="1"/>
</dbReference>
<dbReference type="Gene3D" id="3.90.1590.10">
    <property type="entry name" value="glutathione-dependent formaldehyde- activating enzyme (gfa)"/>
    <property type="match status" value="1"/>
</dbReference>
<keyword evidence="7" id="KW-1185">Reference proteome</keyword>
<sequence length="137" mass="15177">MTTPLRGQCLCGSVRFEITGPFKRFMLCHCSRCRRASGSVHVSNLFCKPDGLRWLSGEDLVRRFELPGAERFGKSFCATCGSPVPHVGKDGSYLLVPAGTLDDDPGIRPQAHIFCADRAIWDDDSLQQAPRFDQYPG</sequence>
<evidence type="ECO:0000313" key="7">
    <source>
        <dbReference type="Proteomes" id="UP000599578"/>
    </source>
</evidence>
<proteinExistence type="inferred from homology"/>
<evidence type="ECO:0000259" key="5">
    <source>
        <dbReference type="PROSITE" id="PS51891"/>
    </source>
</evidence>
<dbReference type="RefSeq" id="WP_188862280.1">
    <property type="nucleotide sequence ID" value="NZ_BMLT01000011.1"/>
</dbReference>
<dbReference type="PROSITE" id="PS51891">
    <property type="entry name" value="CENP_V_GFA"/>
    <property type="match status" value="1"/>
</dbReference>
<dbReference type="SUPFAM" id="SSF51316">
    <property type="entry name" value="Mss4-like"/>
    <property type="match status" value="1"/>
</dbReference>
<dbReference type="InterPro" id="IPR006913">
    <property type="entry name" value="CENP-V/GFA"/>
</dbReference>
<evidence type="ECO:0000256" key="2">
    <source>
        <dbReference type="ARBA" id="ARBA00022723"/>
    </source>
</evidence>
<evidence type="ECO:0000256" key="1">
    <source>
        <dbReference type="ARBA" id="ARBA00005495"/>
    </source>
</evidence>
<dbReference type="EMBL" id="BMLT01000011">
    <property type="protein sequence ID" value="GGO86890.1"/>
    <property type="molecule type" value="Genomic_DNA"/>
</dbReference>
<comment type="similarity">
    <text evidence="1">Belongs to the Gfa family.</text>
</comment>
<evidence type="ECO:0000256" key="4">
    <source>
        <dbReference type="ARBA" id="ARBA00023239"/>
    </source>
</evidence>
<organism evidence="6 7">
    <name type="scientific">Marinobacterium nitratireducens</name>
    <dbReference type="NCBI Taxonomy" id="518897"/>
    <lineage>
        <taxon>Bacteria</taxon>
        <taxon>Pseudomonadati</taxon>
        <taxon>Pseudomonadota</taxon>
        <taxon>Gammaproteobacteria</taxon>
        <taxon>Oceanospirillales</taxon>
        <taxon>Oceanospirillaceae</taxon>
        <taxon>Marinobacterium</taxon>
    </lineage>
</organism>
<evidence type="ECO:0000313" key="6">
    <source>
        <dbReference type="EMBL" id="GGO86890.1"/>
    </source>
</evidence>
<keyword evidence="3" id="KW-0862">Zinc</keyword>
<dbReference type="PANTHER" id="PTHR33337">
    <property type="entry name" value="GFA DOMAIN-CONTAINING PROTEIN"/>
    <property type="match status" value="1"/>
</dbReference>
<accession>A0A918DWK9</accession>
<dbReference type="InterPro" id="IPR011057">
    <property type="entry name" value="Mss4-like_sf"/>
</dbReference>
<gene>
    <name evidence="6" type="ORF">GCM10011348_38830</name>
</gene>